<keyword evidence="2" id="KW-1185">Reference proteome</keyword>
<sequence length="187" mass="20880">MIRFCSLKPRENADALHTLKPPNYSTAPYLSSDLLLETFDTHLCRVHSPWATIQGIHKANTHQSDACVYRRYCVFTFSDRRRIRSRHYLPVATSNILKMTIKFKYNGKEEDFRVGVTTDTLKDAFGLSTISIFEEGSIPDSRVPGALNISQVVDGSVYILEGSAAVQTAPPGSSSHSSGLEGLIWLW</sequence>
<evidence type="ECO:0000313" key="2">
    <source>
        <dbReference type="Proteomes" id="UP000241769"/>
    </source>
</evidence>
<dbReference type="Proteomes" id="UP000241769">
    <property type="component" value="Unassembled WGS sequence"/>
</dbReference>
<proteinExistence type="predicted"/>
<protein>
    <submittedName>
        <fullName evidence="1">Uncharacterized protein</fullName>
    </submittedName>
</protein>
<gene>
    <name evidence="1" type="ORF">PROFUN_00733</name>
</gene>
<dbReference type="AlphaFoldDB" id="A0A2P6NU82"/>
<comment type="caution">
    <text evidence="1">The sequence shown here is derived from an EMBL/GenBank/DDBJ whole genome shotgun (WGS) entry which is preliminary data.</text>
</comment>
<evidence type="ECO:0000313" key="1">
    <source>
        <dbReference type="EMBL" id="PRP87522.1"/>
    </source>
</evidence>
<dbReference type="InParanoid" id="A0A2P6NU82"/>
<organism evidence="1 2">
    <name type="scientific">Planoprotostelium fungivorum</name>
    <dbReference type="NCBI Taxonomy" id="1890364"/>
    <lineage>
        <taxon>Eukaryota</taxon>
        <taxon>Amoebozoa</taxon>
        <taxon>Evosea</taxon>
        <taxon>Variosea</taxon>
        <taxon>Cavosteliida</taxon>
        <taxon>Cavosteliaceae</taxon>
        <taxon>Planoprotostelium</taxon>
    </lineage>
</organism>
<accession>A0A2P6NU82</accession>
<reference evidence="1 2" key="1">
    <citation type="journal article" date="2018" name="Genome Biol. Evol.">
        <title>Multiple Roots of Fruiting Body Formation in Amoebozoa.</title>
        <authorList>
            <person name="Hillmann F."/>
            <person name="Forbes G."/>
            <person name="Novohradska S."/>
            <person name="Ferling I."/>
            <person name="Riege K."/>
            <person name="Groth M."/>
            <person name="Westermann M."/>
            <person name="Marz M."/>
            <person name="Spaller T."/>
            <person name="Winckler T."/>
            <person name="Schaap P."/>
            <person name="Glockner G."/>
        </authorList>
    </citation>
    <scope>NUCLEOTIDE SEQUENCE [LARGE SCALE GENOMIC DNA]</scope>
    <source>
        <strain evidence="1 2">Jena</strain>
    </source>
</reference>
<dbReference type="EMBL" id="MDYQ01000020">
    <property type="protein sequence ID" value="PRP87522.1"/>
    <property type="molecule type" value="Genomic_DNA"/>
</dbReference>
<name>A0A2P6NU82_9EUKA</name>